<reference evidence="3" key="1">
    <citation type="submission" date="2022-11" db="EMBL/GenBank/DDBJ databases">
        <authorList>
            <person name="Petersen C."/>
        </authorList>
    </citation>
    <scope>NUCLEOTIDE SEQUENCE</scope>
    <source>
        <strain evidence="3">IBT 30069</strain>
    </source>
</reference>
<dbReference type="PANTHER" id="PTHR47785">
    <property type="entry name" value="ZN(II)2CYS6 TRANSCRIPTION FACTOR (EUROFUNG)-RELATED-RELATED"/>
    <property type="match status" value="1"/>
</dbReference>
<comment type="caution">
    <text evidence="3">The sequence shown here is derived from an EMBL/GenBank/DDBJ whole genome shotgun (WGS) entry which is preliminary data.</text>
</comment>
<dbReference type="CDD" id="cd12148">
    <property type="entry name" value="fungal_TF_MHR"/>
    <property type="match status" value="1"/>
</dbReference>
<dbReference type="AlphaFoldDB" id="A0A9W9FVV3"/>
<keyword evidence="2" id="KW-0812">Transmembrane</keyword>
<proteinExistence type="predicted"/>
<name>A0A9W9FVV3_9EURO</name>
<protein>
    <submittedName>
        <fullName evidence="3">Uncharacterized protein</fullName>
    </submittedName>
</protein>
<feature type="compositionally biased region" description="Low complexity" evidence="1">
    <location>
        <begin position="37"/>
        <end position="46"/>
    </location>
</feature>
<evidence type="ECO:0000313" key="3">
    <source>
        <dbReference type="EMBL" id="KAJ5106612.1"/>
    </source>
</evidence>
<reference evidence="3" key="2">
    <citation type="journal article" date="2023" name="IMA Fungus">
        <title>Comparative genomic study of the Penicillium genus elucidates a diverse pangenome and 15 lateral gene transfer events.</title>
        <authorList>
            <person name="Petersen C."/>
            <person name="Sorensen T."/>
            <person name="Nielsen M.R."/>
            <person name="Sondergaard T.E."/>
            <person name="Sorensen J.L."/>
            <person name="Fitzpatrick D.A."/>
            <person name="Frisvad J.C."/>
            <person name="Nielsen K.L."/>
        </authorList>
    </citation>
    <scope>NUCLEOTIDE SEQUENCE</scope>
    <source>
        <strain evidence="3">IBT 30069</strain>
    </source>
</reference>
<evidence type="ECO:0000313" key="4">
    <source>
        <dbReference type="Proteomes" id="UP001149165"/>
    </source>
</evidence>
<feature type="compositionally biased region" description="Polar residues" evidence="1">
    <location>
        <begin position="12"/>
        <end position="28"/>
    </location>
</feature>
<evidence type="ECO:0000256" key="1">
    <source>
        <dbReference type="SAM" id="MobiDB-lite"/>
    </source>
</evidence>
<sequence length="287" mass="32010">MTSQEDVLTAVRNNNLGTSTESNNSTPGPYSPLRMVSSSKQTTGSESSREHLAVKSLAVPAPSSNTSPDNVLMWPIFLNNYNKNCLQDAVFSQAPPGIHSNEYGAKKGVKATFQEDKVPALMERFFHMVHIRNPIVDQEDLQRNARIVLEDGLSWDEGSCLVLLACALGRIAEPFQGGQNMANIPPISYGKAPSSLDYSDLAEAESYFTLARRRLGVLNQSIAAVQCFFLCGVFYMYTFRPLDAFQHFHQASVIYQVYSKSQNGSSTTQYDNRTEQTLFWSCFKSEW</sequence>
<accession>A0A9W9FVV3</accession>
<dbReference type="InterPro" id="IPR053181">
    <property type="entry name" value="EcdB-like_regulator"/>
</dbReference>
<dbReference type="PANTHER" id="PTHR47785:SF5">
    <property type="entry name" value="ZN(II)2CYS6 TRANSCRIPTION FACTOR (EUROFUNG)"/>
    <property type="match status" value="1"/>
</dbReference>
<feature type="transmembrane region" description="Helical" evidence="2">
    <location>
        <begin position="217"/>
        <end position="237"/>
    </location>
</feature>
<keyword evidence="4" id="KW-1185">Reference proteome</keyword>
<evidence type="ECO:0000256" key="2">
    <source>
        <dbReference type="SAM" id="Phobius"/>
    </source>
</evidence>
<keyword evidence="2" id="KW-1133">Transmembrane helix</keyword>
<dbReference type="OrthoDB" id="4356994at2759"/>
<organism evidence="3 4">
    <name type="scientific">Penicillium angulare</name>
    <dbReference type="NCBI Taxonomy" id="116970"/>
    <lineage>
        <taxon>Eukaryota</taxon>
        <taxon>Fungi</taxon>
        <taxon>Dikarya</taxon>
        <taxon>Ascomycota</taxon>
        <taxon>Pezizomycotina</taxon>
        <taxon>Eurotiomycetes</taxon>
        <taxon>Eurotiomycetidae</taxon>
        <taxon>Eurotiales</taxon>
        <taxon>Aspergillaceae</taxon>
        <taxon>Penicillium</taxon>
    </lineage>
</organism>
<keyword evidence="2" id="KW-0472">Membrane</keyword>
<dbReference type="EMBL" id="JAPQKH010000003">
    <property type="protein sequence ID" value="KAJ5106612.1"/>
    <property type="molecule type" value="Genomic_DNA"/>
</dbReference>
<dbReference type="Proteomes" id="UP001149165">
    <property type="component" value="Unassembled WGS sequence"/>
</dbReference>
<gene>
    <name evidence="3" type="ORF">N7456_003287</name>
</gene>
<feature type="region of interest" description="Disordered" evidence="1">
    <location>
        <begin position="12"/>
        <end position="51"/>
    </location>
</feature>